<proteinExistence type="predicted"/>
<comment type="caution">
    <text evidence="1">The sequence shown here is derived from an EMBL/GenBank/DDBJ whole genome shotgun (WGS) entry which is preliminary data.</text>
</comment>
<dbReference type="Proteomes" id="UP001176468">
    <property type="component" value="Unassembled WGS sequence"/>
</dbReference>
<sequence length="118" mass="12861">MTFVGFWDDATATAFAVELDAAMDTLARAGCRPGTYLYHADFRGAAIWSPAMVERFQRFAASAGTKALRVAILVGSTLQKMQTKRMAEAYDHYGFFQSGEDAEAEAWLLGHASANRGT</sequence>
<dbReference type="EMBL" id="JAUQSZ010000016">
    <property type="protein sequence ID" value="MDO7844482.1"/>
    <property type="molecule type" value="Genomic_DNA"/>
</dbReference>
<dbReference type="RefSeq" id="WP_304562878.1">
    <property type="nucleotide sequence ID" value="NZ_JAUQSZ010000016.1"/>
</dbReference>
<evidence type="ECO:0000313" key="1">
    <source>
        <dbReference type="EMBL" id="MDO7844482.1"/>
    </source>
</evidence>
<organism evidence="1 2">
    <name type="scientific">Sphingomonas immobilis</name>
    <dbReference type="NCBI Taxonomy" id="3063997"/>
    <lineage>
        <taxon>Bacteria</taxon>
        <taxon>Pseudomonadati</taxon>
        <taxon>Pseudomonadota</taxon>
        <taxon>Alphaproteobacteria</taxon>
        <taxon>Sphingomonadales</taxon>
        <taxon>Sphingomonadaceae</taxon>
        <taxon>Sphingomonas</taxon>
    </lineage>
</organism>
<keyword evidence="2" id="KW-1185">Reference proteome</keyword>
<gene>
    <name evidence="1" type="ORF">Q5H94_19285</name>
</gene>
<evidence type="ECO:0008006" key="3">
    <source>
        <dbReference type="Google" id="ProtNLM"/>
    </source>
</evidence>
<reference evidence="1" key="1">
    <citation type="submission" date="2023-07" db="EMBL/GenBank/DDBJ databases">
        <authorList>
            <person name="Kim M.K."/>
        </authorList>
    </citation>
    <scope>NUCLEOTIDE SEQUENCE</scope>
    <source>
        <strain evidence="1">CA1-15</strain>
    </source>
</reference>
<name>A0ABT9A3R2_9SPHN</name>
<accession>A0ABT9A3R2</accession>
<protein>
    <recommendedName>
        <fullName evidence="3">STAS/SEC14 domain-containing protein</fullName>
    </recommendedName>
</protein>
<evidence type="ECO:0000313" key="2">
    <source>
        <dbReference type="Proteomes" id="UP001176468"/>
    </source>
</evidence>